<protein>
    <recommendedName>
        <fullName evidence="4">AP2 domain protein</fullName>
    </recommendedName>
</protein>
<name>A0ABP8NH72_9BACT</name>
<accession>A0ABP8NH72</accession>
<evidence type="ECO:0000313" key="3">
    <source>
        <dbReference type="Proteomes" id="UP001500840"/>
    </source>
</evidence>
<dbReference type="InterPro" id="IPR016177">
    <property type="entry name" value="DNA-bd_dom_sf"/>
</dbReference>
<proteinExistence type="predicted"/>
<organism evidence="2 3">
    <name type="scientific">Novipirellula rosea</name>
    <dbReference type="NCBI Taxonomy" id="1031540"/>
    <lineage>
        <taxon>Bacteria</taxon>
        <taxon>Pseudomonadati</taxon>
        <taxon>Planctomycetota</taxon>
        <taxon>Planctomycetia</taxon>
        <taxon>Pirellulales</taxon>
        <taxon>Pirellulaceae</taxon>
        <taxon>Novipirellula</taxon>
    </lineage>
</organism>
<evidence type="ECO:0008006" key="4">
    <source>
        <dbReference type="Google" id="ProtNLM"/>
    </source>
</evidence>
<dbReference type="Gene3D" id="3.30.730.10">
    <property type="entry name" value="AP2/ERF domain"/>
    <property type="match status" value="1"/>
</dbReference>
<dbReference type="Proteomes" id="UP001500840">
    <property type="component" value="Unassembled WGS sequence"/>
</dbReference>
<dbReference type="EMBL" id="BAABGA010000074">
    <property type="protein sequence ID" value="GAA4465377.1"/>
    <property type="molecule type" value="Genomic_DNA"/>
</dbReference>
<dbReference type="InterPro" id="IPR036955">
    <property type="entry name" value="AP2/ERF_dom_sf"/>
</dbReference>
<comment type="caution">
    <text evidence="2">The sequence shown here is derived from an EMBL/GenBank/DDBJ whole genome shotgun (WGS) entry which is preliminary data.</text>
</comment>
<keyword evidence="3" id="KW-1185">Reference proteome</keyword>
<feature type="region of interest" description="Disordered" evidence="1">
    <location>
        <begin position="49"/>
        <end position="73"/>
    </location>
</feature>
<sequence length="144" mass="16265">MADGTPQFVAKFRGRTLGTFSDPYGAARAHDDFARAAGAYRRLNFPKAADRHAANDADDAQDPLPNVHMPADQRQRLQREWYERNHPIAQQYIGVIARHDQTRFRVNYKKKHIGNFASVEDAARAYDEAARASGQIENLNFPAP</sequence>
<evidence type="ECO:0000313" key="2">
    <source>
        <dbReference type="EMBL" id="GAA4465377.1"/>
    </source>
</evidence>
<evidence type="ECO:0000256" key="1">
    <source>
        <dbReference type="SAM" id="MobiDB-lite"/>
    </source>
</evidence>
<gene>
    <name evidence="2" type="ORF">GCM10023156_53040</name>
</gene>
<dbReference type="SUPFAM" id="SSF54171">
    <property type="entry name" value="DNA-binding domain"/>
    <property type="match status" value="1"/>
</dbReference>
<reference evidence="3" key="1">
    <citation type="journal article" date="2019" name="Int. J. Syst. Evol. Microbiol.">
        <title>The Global Catalogue of Microorganisms (GCM) 10K type strain sequencing project: providing services to taxonomists for standard genome sequencing and annotation.</title>
        <authorList>
            <consortium name="The Broad Institute Genomics Platform"/>
            <consortium name="The Broad Institute Genome Sequencing Center for Infectious Disease"/>
            <person name="Wu L."/>
            <person name="Ma J."/>
        </authorList>
    </citation>
    <scope>NUCLEOTIDE SEQUENCE [LARGE SCALE GENOMIC DNA]</scope>
    <source>
        <strain evidence="3">JCM 17759</strain>
    </source>
</reference>